<keyword evidence="2" id="KW-1185">Reference proteome</keyword>
<evidence type="ECO:0000313" key="2">
    <source>
        <dbReference type="Proteomes" id="UP000069272"/>
    </source>
</evidence>
<reference evidence="1" key="2">
    <citation type="submission" date="2022-08" db="UniProtKB">
        <authorList>
            <consortium name="EnsemblMetazoa"/>
        </authorList>
    </citation>
    <scope>IDENTIFICATION</scope>
    <source>
        <strain evidence="1">STECLA/ALBI9_A</strain>
    </source>
</reference>
<name>A0A182FXW9_ANOAL</name>
<accession>A0A182FXW9</accession>
<dbReference type="VEuPathDB" id="VectorBase:AALB014481"/>
<dbReference type="AlphaFoldDB" id="A0A182FXW9"/>
<proteinExistence type="predicted"/>
<dbReference type="EnsemblMetazoa" id="AALB014481-RA">
    <property type="protein sequence ID" value="AALB014481-PA"/>
    <property type="gene ID" value="AALB014481"/>
</dbReference>
<protein>
    <submittedName>
        <fullName evidence="1">Uncharacterized protein</fullName>
    </submittedName>
</protein>
<organism evidence="1 2">
    <name type="scientific">Anopheles albimanus</name>
    <name type="common">New world malaria mosquito</name>
    <dbReference type="NCBI Taxonomy" id="7167"/>
    <lineage>
        <taxon>Eukaryota</taxon>
        <taxon>Metazoa</taxon>
        <taxon>Ecdysozoa</taxon>
        <taxon>Arthropoda</taxon>
        <taxon>Hexapoda</taxon>
        <taxon>Insecta</taxon>
        <taxon>Pterygota</taxon>
        <taxon>Neoptera</taxon>
        <taxon>Endopterygota</taxon>
        <taxon>Diptera</taxon>
        <taxon>Nematocera</taxon>
        <taxon>Culicoidea</taxon>
        <taxon>Culicidae</taxon>
        <taxon>Anophelinae</taxon>
        <taxon>Anopheles</taxon>
    </lineage>
</organism>
<evidence type="ECO:0000313" key="1">
    <source>
        <dbReference type="EnsemblMetazoa" id="AALB014481-PA"/>
    </source>
</evidence>
<reference evidence="1 2" key="1">
    <citation type="journal article" date="2017" name="G3 (Bethesda)">
        <title>The Physical Genome Mapping of Anopheles albimanus Corrected Scaffold Misassemblies and Identified Interarm Rearrangements in Genus Anopheles.</title>
        <authorList>
            <person name="Artemov G.N."/>
            <person name="Peery A.N."/>
            <person name="Jiang X."/>
            <person name="Tu Z."/>
            <person name="Stegniy V.N."/>
            <person name="Sharakhova M.V."/>
            <person name="Sharakhov I.V."/>
        </authorList>
    </citation>
    <scope>NUCLEOTIDE SEQUENCE [LARGE SCALE GENOMIC DNA]</scope>
    <source>
        <strain evidence="1 2">ALBI9_A</strain>
    </source>
</reference>
<sequence length="70" mass="7671">MKWICMLFFIVAMFAVGTLGNTSRSEAAQPIRQQKHVDDSAQYCSEGFEWNGSSCMLRQATAETCGCGGL</sequence>
<dbReference type="Proteomes" id="UP000069272">
    <property type="component" value="Chromosome 3L"/>
</dbReference>